<dbReference type="Gene3D" id="3.30.420.10">
    <property type="entry name" value="Ribonuclease H-like superfamily/Ribonuclease H"/>
    <property type="match status" value="1"/>
</dbReference>
<dbReference type="InterPro" id="IPR012337">
    <property type="entry name" value="RNaseH-like_sf"/>
</dbReference>
<name>A0A9Q3KK79_9BASI</name>
<dbReference type="InterPro" id="IPR001584">
    <property type="entry name" value="Integrase_cat-core"/>
</dbReference>
<accession>A0A9Q3KK79</accession>
<gene>
    <name evidence="6" type="ORF">O181_120465</name>
</gene>
<keyword evidence="1" id="KW-0815">Transposition</keyword>
<dbReference type="GO" id="GO:0003964">
    <property type="term" value="F:RNA-directed DNA polymerase activity"/>
    <property type="evidence" value="ECO:0007669"/>
    <property type="project" value="UniProtKB-EC"/>
</dbReference>
<dbReference type="AlphaFoldDB" id="A0A9Q3KK79"/>
<comment type="catalytic activity">
    <reaction evidence="3">
        <text>DNA(n) + a 2'-deoxyribonucleoside 5'-triphosphate = DNA(n+1) + diphosphate</text>
        <dbReference type="Rhea" id="RHEA:22508"/>
        <dbReference type="Rhea" id="RHEA-COMP:17339"/>
        <dbReference type="Rhea" id="RHEA-COMP:17340"/>
        <dbReference type="ChEBI" id="CHEBI:33019"/>
        <dbReference type="ChEBI" id="CHEBI:61560"/>
        <dbReference type="ChEBI" id="CHEBI:173112"/>
        <dbReference type="EC" id="2.7.7.49"/>
    </reaction>
</comment>
<dbReference type="InterPro" id="IPR036397">
    <property type="entry name" value="RNaseH_sf"/>
</dbReference>
<evidence type="ECO:0000256" key="4">
    <source>
        <dbReference type="ARBA" id="ARBA00049244"/>
    </source>
</evidence>
<dbReference type="GO" id="GO:0003723">
    <property type="term" value="F:RNA binding"/>
    <property type="evidence" value="ECO:0007669"/>
    <property type="project" value="UniProtKB-KW"/>
</dbReference>
<protein>
    <recommendedName>
        <fullName evidence="5">Integrase catalytic domain-containing protein</fullName>
    </recommendedName>
</protein>
<evidence type="ECO:0000256" key="3">
    <source>
        <dbReference type="ARBA" id="ARBA00048173"/>
    </source>
</evidence>
<keyword evidence="7" id="KW-1185">Reference proteome</keyword>
<evidence type="ECO:0000256" key="2">
    <source>
        <dbReference type="ARBA" id="ARBA00022884"/>
    </source>
</evidence>
<feature type="domain" description="Integrase catalytic" evidence="5">
    <location>
        <begin position="18"/>
        <end position="181"/>
    </location>
</feature>
<dbReference type="PROSITE" id="PS50994">
    <property type="entry name" value="INTEGRASE"/>
    <property type="match status" value="1"/>
</dbReference>
<evidence type="ECO:0000313" key="6">
    <source>
        <dbReference type="EMBL" id="MBW0580750.1"/>
    </source>
</evidence>
<evidence type="ECO:0000259" key="5">
    <source>
        <dbReference type="PROSITE" id="PS50994"/>
    </source>
</evidence>
<dbReference type="GO" id="GO:0005634">
    <property type="term" value="C:nucleus"/>
    <property type="evidence" value="ECO:0007669"/>
    <property type="project" value="UniProtKB-ARBA"/>
</dbReference>
<comment type="caution">
    <text evidence="6">The sequence shown here is derived from an EMBL/GenBank/DDBJ whole genome shotgun (WGS) entry which is preliminary data.</text>
</comment>
<evidence type="ECO:0000313" key="7">
    <source>
        <dbReference type="Proteomes" id="UP000765509"/>
    </source>
</evidence>
<dbReference type="GO" id="GO:0003887">
    <property type="term" value="F:DNA-directed DNA polymerase activity"/>
    <property type="evidence" value="ECO:0007669"/>
    <property type="project" value="UniProtKB-EC"/>
</dbReference>
<dbReference type="GO" id="GO:0015074">
    <property type="term" value="P:DNA integration"/>
    <property type="evidence" value="ECO:0007669"/>
    <property type="project" value="InterPro"/>
</dbReference>
<dbReference type="PANTHER" id="PTHR42648:SF24">
    <property type="entry name" value="INTEGRASE CATALYTIC DOMAIN-CONTAINING PROTEIN"/>
    <property type="match status" value="1"/>
</dbReference>
<dbReference type="PANTHER" id="PTHR42648">
    <property type="entry name" value="TRANSPOSASE, PUTATIVE-RELATED"/>
    <property type="match status" value="1"/>
</dbReference>
<proteinExistence type="predicted"/>
<dbReference type="InterPro" id="IPR039537">
    <property type="entry name" value="Retrotran_Ty1/copia-like"/>
</dbReference>
<organism evidence="6 7">
    <name type="scientific">Austropuccinia psidii MF-1</name>
    <dbReference type="NCBI Taxonomy" id="1389203"/>
    <lineage>
        <taxon>Eukaryota</taxon>
        <taxon>Fungi</taxon>
        <taxon>Dikarya</taxon>
        <taxon>Basidiomycota</taxon>
        <taxon>Pucciniomycotina</taxon>
        <taxon>Pucciniomycetes</taxon>
        <taxon>Pucciniales</taxon>
        <taxon>Sphaerophragmiaceae</taxon>
        <taxon>Austropuccinia</taxon>
    </lineage>
</organism>
<dbReference type="Proteomes" id="UP000765509">
    <property type="component" value="Unassembled WGS sequence"/>
</dbReference>
<dbReference type="OrthoDB" id="1751476at2759"/>
<sequence>MFTSKSKHQPLATDSRLIVTQPGDVIVENLMGTFPVSFNKGVYALIVKDHLSFLEKFYLLRQKSDATPFIVEWIEKFNNLTKFKVKQLCTDNGGEFSSWFLNDTLQTRGIVHETTIPCKHHESGKIEQTNKKIVEAARSMLINPNLGPELWTHTFWKAICVFNCLLHRKATKTLYELVAGK</sequence>
<dbReference type="EMBL" id="AVOT02108289">
    <property type="protein sequence ID" value="MBW0580750.1"/>
    <property type="molecule type" value="Genomic_DNA"/>
</dbReference>
<dbReference type="SUPFAM" id="SSF53098">
    <property type="entry name" value="Ribonuclease H-like"/>
    <property type="match status" value="1"/>
</dbReference>
<dbReference type="GO" id="GO:0032196">
    <property type="term" value="P:transposition"/>
    <property type="evidence" value="ECO:0007669"/>
    <property type="project" value="UniProtKB-KW"/>
</dbReference>
<evidence type="ECO:0000256" key="1">
    <source>
        <dbReference type="ARBA" id="ARBA00022578"/>
    </source>
</evidence>
<comment type="catalytic activity">
    <reaction evidence="4">
        <text>DNA(n) + a 2'-deoxyribonucleoside 5'-triphosphate = DNA(n+1) + diphosphate</text>
        <dbReference type="Rhea" id="RHEA:22508"/>
        <dbReference type="Rhea" id="RHEA-COMP:17339"/>
        <dbReference type="Rhea" id="RHEA-COMP:17340"/>
        <dbReference type="ChEBI" id="CHEBI:33019"/>
        <dbReference type="ChEBI" id="CHEBI:61560"/>
        <dbReference type="ChEBI" id="CHEBI:173112"/>
        <dbReference type="EC" id="2.7.7.7"/>
    </reaction>
</comment>
<keyword evidence="2" id="KW-0694">RNA-binding</keyword>
<reference evidence="6" key="1">
    <citation type="submission" date="2021-03" db="EMBL/GenBank/DDBJ databases">
        <title>Draft genome sequence of rust myrtle Austropuccinia psidii MF-1, a brazilian biotype.</title>
        <authorList>
            <person name="Quecine M.C."/>
            <person name="Pachon D.M.R."/>
            <person name="Bonatelli M.L."/>
            <person name="Correr F.H."/>
            <person name="Franceschini L.M."/>
            <person name="Leite T.F."/>
            <person name="Margarido G.R.A."/>
            <person name="Almeida C.A."/>
            <person name="Ferrarezi J.A."/>
            <person name="Labate C.A."/>
        </authorList>
    </citation>
    <scope>NUCLEOTIDE SEQUENCE</scope>
    <source>
        <strain evidence="6">MF-1</strain>
    </source>
</reference>